<dbReference type="EMBL" id="BMXE01000004">
    <property type="protein sequence ID" value="GHB33719.1"/>
    <property type="molecule type" value="Genomic_DNA"/>
</dbReference>
<keyword evidence="2" id="KW-1185">Reference proteome</keyword>
<dbReference type="Proteomes" id="UP000637980">
    <property type="component" value="Unassembled WGS sequence"/>
</dbReference>
<gene>
    <name evidence="1" type="ORF">GCM10007094_23180</name>
</gene>
<organism evidence="1 2">
    <name type="scientific">Pseudovibrio japonicus</name>
    <dbReference type="NCBI Taxonomy" id="366534"/>
    <lineage>
        <taxon>Bacteria</taxon>
        <taxon>Pseudomonadati</taxon>
        <taxon>Pseudomonadota</taxon>
        <taxon>Alphaproteobacteria</taxon>
        <taxon>Hyphomicrobiales</taxon>
        <taxon>Stappiaceae</taxon>
        <taxon>Pseudovibrio</taxon>
    </lineage>
</organism>
<comment type="caution">
    <text evidence="1">The sequence shown here is derived from an EMBL/GenBank/DDBJ whole genome shotgun (WGS) entry which is preliminary data.</text>
</comment>
<name>A0ABQ3ECQ8_9HYPH</name>
<protein>
    <submittedName>
        <fullName evidence="1">Uncharacterized protein</fullName>
    </submittedName>
</protein>
<evidence type="ECO:0000313" key="1">
    <source>
        <dbReference type="EMBL" id="GHB33719.1"/>
    </source>
</evidence>
<proteinExistence type="predicted"/>
<accession>A0ABQ3ECQ8</accession>
<dbReference type="RefSeq" id="WP_189436963.1">
    <property type="nucleotide sequence ID" value="NZ_BMXE01000004.1"/>
</dbReference>
<sequence length="150" mass="16783">MRDINELLDRLRKVRGIGSIPDYRVTVSDLRALLAHIDAQEELIKTLQGDMALTPAMFLPKVSVEFEYWSGHDIQPVDYEEATAKVFYSEQAATELQRRINVFPLLLEALENLENDDRKRMPPGSWQMVQKAIELAGGAAKPASTATGVA</sequence>
<reference evidence="2" key="1">
    <citation type="journal article" date="2019" name="Int. J. Syst. Evol. Microbiol.">
        <title>The Global Catalogue of Microorganisms (GCM) 10K type strain sequencing project: providing services to taxonomists for standard genome sequencing and annotation.</title>
        <authorList>
            <consortium name="The Broad Institute Genomics Platform"/>
            <consortium name="The Broad Institute Genome Sequencing Center for Infectious Disease"/>
            <person name="Wu L."/>
            <person name="Ma J."/>
        </authorList>
    </citation>
    <scope>NUCLEOTIDE SEQUENCE [LARGE SCALE GENOMIC DNA]</scope>
    <source>
        <strain evidence="2">KCTC 12861</strain>
    </source>
</reference>
<evidence type="ECO:0000313" key="2">
    <source>
        <dbReference type="Proteomes" id="UP000637980"/>
    </source>
</evidence>